<dbReference type="GO" id="GO:0005615">
    <property type="term" value="C:extracellular space"/>
    <property type="evidence" value="ECO:0007669"/>
    <property type="project" value="InterPro"/>
</dbReference>
<evidence type="ECO:0000256" key="1">
    <source>
        <dbReference type="ARBA" id="ARBA00001947"/>
    </source>
</evidence>
<evidence type="ECO:0000256" key="9">
    <source>
        <dbReference type="ARBA" id="ARBA00022833"/>
    </source>
</evidence>
<dbReference type="SUPFAM" id="SSF55486">
    <property type="entry name" value="Metalloproteases ('zincins'), catalytic domain"/>
    <property type="match status" value="1"/>
</dbReference>
<keyword evidence="17" id="KW-1185">Reference proteome</keyword>
<dbReference type="PANTHER" id="PTHR33478">
    <property type="entry name" value="EXTRACELLULAR METALLOPROTEINASE MEP"/>
    <property type="match status" value="1"/>
</dbReference>
<dbReference type="OrthoDB" id="5377264at2"/>
<dbReference type="Gene3D" id="3.50.30.30">
    <property type="match status" value="1"/>
</dbReference>
<dbReference type="Pfam" id="PF07504">
    <property type="entry name" value="FTP"/>
    <property type="match status" value="1"/>
</dbReference>
<protein>
    <submittedName>
        <fullName evidence="16">T9SS C-terminal target domain-containing protein</fullName>
    </submittedName>
</protein>
<dbReference type="Gene3D" id="1.10.390.10">
    <property type="entry name" value="Neutral Protease Domain 2"/>
    <property type="match status" value="1"/>
</dbReference>
<evidence type="ECO:0000256" key="12">
    <source>
        <dbReference type="SAM" id="SignalP"/>
    </source>
</evidence>
<dbReference type="InterPro" id="IPR050371">
    <property type="entry name" value="Fungal_virulence_M36"/>
</dbReference>
<organism evidence="16 17">
    <name type="scientific">Chryseobacterium lacus</name>
    <dbReference type="NCBI Taxonomy" id="2058346"/>
    <lineage>
        <taxon>Bacteria</taxon>
        <taxon>Pseudomonadati</taxon>
        <taxon>Bacteroidota</taxon>
        <taxon>Flavobacteriia</taxon>
        <taxon>Flavobacteriales</taxon>
        <taxon>Weeksellaceae</taxon>
        <taxon>Chryseobacterium group</taxon>
        <taxon>Chryseobacterium</taxon>
    </lineage>
</organism>
<evidence type="ECO:0000256" key="7">
    <source>
        <dbReference type="ARBA" id="ARBA00022729"/>
    </source>
</evidence>
<keyword evidence="10" id="KW-0482">Metalloprotease</keyword>
<dbReference type="GO" id="GO:0006508">
    <property type="term" value="P:proteolysis"/>
    <property type="evidence" value="ECO:0007669"/>
    <property type="project" value="UniProtKB-KW"/>
</dbReference>
<evidence type="ECO:0000256" key="8">
    <source>
        <dbReference type="ARBA" id="ARBA00022801"/>
    </source>
</evidence>
<proteinExistence type="inferred from homology"/>
<dbReference type="GO" id="GO:0008270">
    <property type="term" value="F:zinc ion binding"/>
    <property type="evidence" value="ECO:0007669"/>
    <property type="project" value="InterPro"/>
</dbReference>
<dbReference type="Pfam" id="PF02128">
    <property type="entry name" value="Peptidase_M36"/>
    <property type="match status" value="1"/>
</dbReference>
<evidence type="ECO:0000256" key="5">
    <source>
        <dbReference type="ARBA" id="ARBA00022670"/>
    </source>
</evidence>
<dbReference type="Proteomes" id="UP000252172">
    <property type="component" value="Unassembled WGS sequence"/>
</dbReference>
<evidence type="ECO:0000256" key="2">
    <source>
        <dbReference type="ARBA" id="ARBA00004613"/>
    </source>
</evidence>
<feature type="domain" description="Secretion system C-terminal sorting" evidence="15">
    <location>
        <begin position="775"/>
        <end position="849"/>
    </location>
</feature>
<evidence type="ECO:0000259" key="13">
    <source>
        <dbReference type="Pfam" id="PF02225"/>
    </source>
</evidence>
<accession>A0A368MX16</accession>
<dbReference type="PANTHER" id="PTHR33478:SF1">
    <property type="entry name" value="EXTRACELLULAR METALLOPROTEINASE MEP"/>
    <property type="match status" value="1"/>
</dbReference>
<comment type="caution">
    <text evidence="16">The sequence shown here is derived from an EMBL/GenBank/DDBJ whole genome shotgun (WGS) entry which is preliminary data.</text>
</comment>
<comment type="subcellular location">
    <subcellularLocation>
        <location evidence="2">Secreted</location>
    </subcellularLocation>
</comment>
<keyword evidence="7 12" id="KW-0732">Signal</keyword>
<evidence type="ECO:0000256" key="3">
    <source>
        <dbReference type="ARBA" id="ARBA00006006"/>
    </source>
</evidence>
<dbReference type="InterPro" id="IPR027268">
    <property type="entry name" value="Peptidase_M4/M1_CTD_sf"/>
</dbReference>
<dbReference type="InterPro" id="IPR001842">
    <property type="entry name" value="Peptidase_M36"/>
</dbReference>
<feature type="domain" description="PA" evidence="13">
    <location>
        <begin position="437"/>
        <end position="511"/>
    </location>
</feature>
<comment type="cofactor">
    <cofactor evidence="1">
        <name>Zn(2+)</name>
        <dbReference type="ChEBI" id="CHEBI:29105"/>
    </cofactor>
</comment>
<dbReference type="GO" id="GO:0004222">
    <property type="term" value="F:metalloendopeptidase activity"/>
    <property type="evidence" value="ECO:0007669"/>
    <property type="project" value="InterPro"/>
</dbReference>
<reference evidence="16 17" key="1">
    <citation type="submission" date="2018-07" db="EMBL/GenBank/DDBJ databases">
        <title>Chryseobacterium lacus sp. nov., isolated from lake water.</title>
        <authorList>
            <person name="Li C.-M."/>
        </authorList>
    </citation>
    <scope>NUCLEOTIDE SEQUENCE [LARGE SCALE GENOMIC DNA]</scope>
    <source>
        <strain evidence="16 17">YLOS41</strain>
    </source>
</reference>
<keyword evidence="8" id="KW-0378">Hydrolase</keyword>
<comment type="similarity">
    <text evidence="3">Belongs to the peptidase M36 family.</text>
</comment>
<gene>
    <name evidence="16" type="ORF">DQ356_08095</name>
</gene>
<dbReference type="EMBL" id="QPIE01000005">
    <property type="protein sequence ID" value="RCU42762.1"/>
    <property type="molecule type" value="Genomic_DNA"/>
</dbReference>
<dbReference type="InterPro" id="IPR003137">
    <property type="entry name" value="PA_domain"/>
</dbReference>
<dbReference type="RefSeq" id="WP_114303974.1">
    <property type="nucleotide sequence ID" value="NZ_QPIE01000005.1"/>
</dbReference>
<dbReference type="Pfam" id="PF02225">
    <property type="entry name" value="PA"/>
    <property type="match status" value="1"/>
</dbReference>
<dbReference type="CDD" id="cd09596">
    <property type="entry name" value="M36"/>
    <property type="match status" value="1"/>
</dbReference>
<dbReference type="InterPro" id="IPR046450">
    <property type="entry name" value="PA_dom_sf"/>
</dbReference>
<dbReference type="Pfam" id="PF18962">
    <property type="entry name" value="Por_Secre_tail"/>
    <property type="match status" value="1"/>
</dbReference>
<dbReference type="AlphaFoldDB" id="A0A368MX16"/>
<dbReference type="InterPro" id="IPR011096">
    <property type="entry name" value="FTP_domain"/>
</dbReference>
<evidence type="ECO:0000256" key="6">
    <source>
        <dbReference type="ARBA" id="ARBA00022723"/>
    </source>
</evidence>
<keyword evidence="9" id="KW-0862">Zinc</keyword>
<dbReference type="CDD" id="cd04818">
    <property type="entry name" value="PA_subtilisin_1"/>
    <property type="match status" value="1"/>
</dbReference>
<dbReference type="InterPro" id="IPR026444">
    <property type="entry name" value="Secre_tail"/>
</dbReference>
<sequence length="851" mass="94401">MKKIVLSIALLLVSGITTAQDYHQLLKEFLKQNQEQHFSRSGLSDFTVDNEDYSESMKASVLKLQQTLHGIPVFNGVATALIKEGKVSYFADNFVREMRTVTSPAPVLEVESAFQKALKIKQISDHNPFEILLFHEKTSSLQHPVKYRLTYFLENQELKLGYEFHFHEQQSSNYWNMIVDANTGTLLHEQNLTLSCNFHDHNQNITEKITANKKENKSNVFKSADQAAYRVFPIPIESPNFGNRFLVANPWFADASPQGWHSVGNTVFTITRGNNVYAYEDQNAKDIPGFSPDGGSARVFDFPLNLDQPPNNNLSASVTQLFYSINKSHDIFYRLGFTETARNFQNNNFGKGGLGNDEVLAESQDLSDQNNSTFYTPPEGTNPRMQMFLWSSQLIQRLFYNQPVSAAVRQPVSRPAAFGTALTSTGITGDVAIAPVLDACSPVASGILAGKIGLAERGNCNFTEKVKNIQNAGAVAAVIYNAASSTDLVNMGGTDSSITIPSILIEHSEGEFIKNTISSGQNVNITLKEDPGNIKWVDGSFDNGIMIHEYGHGITNRLTGNGYSCLNKNISKEQMGEGWSDFFALMLTNQPDAAASVPRSIGSFAVSQNADGIGIRPAKYSPDFSINNYTYGKTNGMEFMDEGKMVPDVHSIGFVWATILWDLHWKFVEKYGYSADVMADNKNGSTRVLQTVLDALKLQECNPNFISGRDAVIAADIASTNGENRCMIWETFARRGVGAKASAGLKADINDQTEDFSVPSECENTALLSETELKLYPNPAGERYYIRFPLSMFGKVFIEIYDAAGRRVQSEERLVVQMQQEFSTGQLTKGLYYLKIKANGKEKTLKLLVAR</sequence>
<dbReference type="NCBIfam" id="TIGR04183">
    <property type="entry name" value="Por_Secre_tail"/>
    <property type="match status" value="1"/>
</dbReference>
<feature type="domain" description="FTP" evidence="14">
    <location>
        <begin position="51"/>
        <end position="88"/>
    </location>
</feature>
<keyword evidence="6" id="KW-0479">Metal-binding</keyword>
<evidence type="ECO:0000313" key="17">
    <source>
        <dbReference type="Proteomes" id="UP000252172"/>
    </source>
</evidence>
<keyword evidence="5" id="KW-0645">Protease</keyword>
<evidence type="ECO:0000256" key="11">
    <source>
        <dbReference type="ARBA" id="ARBA00023145"/>
    </source>
</evidence>
<dbReference type="NCBIfam" id="NF038113">
    <property type="entry name" value="T9SSA_dep_M36"/>
    <property type="match status" value="1"/>
</dbReference>
<feature type="chain" id="PRO_5016670380" evidence="12">
    <location>
        <begin position="20"/>
        <end position="851"/>
    </location>
</feature>
<name>A0A368MX16_9FLAO</name>
<evidence type="ECO:0000256" key="10">
    <source>
        <dbReference type="ARBA" id="ARBA00023049"/>
    </source>
</evidence>
<evidence type="ECO:0000259" key="14">
    <source>
        <dbReference type="Pfam" id="PF07504"/>
    </source>
</evidence>
<keyword evidence="11" id="KW-0865">Zymogen</keyword>
<dbReference type="Gene3D" id="3.10.170.10">
    <property type="match status" value="1"/>
</dbReference>
<evidence type="ECO:0000256" key="4">
    <source>
        <dbReference type="ARBA" id="ARBA00022525"/>
    </source>
</evidence>
<keyword evidence="4" id="KW-0964">Secreted</keyword>
<evidence type="ECO:0000313" key="16">
    <source>
        <dbReference type="EMBL" id="RCU42762.1"/>
    </source>
</evidence>
<dbReference type="SUPFAM" id="SSF52025">
    <property type="entry name" value="PA domain"/>
    <property type="match status" value="1"/>
</dbReference>
<evidence type="ECO:0000259" key="15">
    <source>
        <dbReference type="Pfam" id="PF18962"/>
    </source>
</evidence>
<feature type="signal peptide" evidence="12">
    <location>
        <begin position="1"/>
        <end position="19"/>
    </location>
</feature>